<protein>
    <recommendedName>
        <fullName evidence="4">MT-A70-domain-containing protein</fullName>
    </recommendedName>
</protein>
<dbReference type="EMBL" id="KZ107853">
    <property type="protein sequence ID" value="OSS45851.1"/>
    <property type="molecule type" value="Genomic_DNA"/>
</dbReference>
<dbReference type="InParanoid" id="A0A1Y2LPL6"/>
<evidence type="ECO:0000313" key="2">
    <source>
        <dbReference type="EMBL" id="OSS45851.1"/>
    </source>
</evidence>
<dbReference type="GO" id="GO:0008168">
    <property type="term" value="F:methyltransferase activity"/>
    <property type="evidence" value="ECO:0007669"/>
    <property type="project" value="InterPro"/>
</dbReference>
<evidence type="ECO:0000256" key="1">
    <source>
        <dbReference type="PROSITE-ProRule" id="PRU00489"/>
    </source>
</evidence>
<gene>
    <name evidence="2" type="ORF">B5807_09607</name>
</gene>
<keyword evidence="3" id="KW-1185">Reference proteome</keyword>
<dbReference type="PANTHER" id="PTHR12829:SF4">
    <property type="entry name" value="N(6)-ADENINE-SPECIFIC METHYLTRANSFERASE METTL4"/>
    <property type="match status" value="1"/>
</dbReference>
<evidence type="ECO:0000313" key="3">
    <source>
        <dbReference type="Proteomes" id="UP000193240"/>
    </source>
</evidence>
<organism evidence="2 3">
    <name type="scientific">Epicoccum nigrum</name>
    <name type="common">Soil fungus</name>
    <name type="synonym">Epicoccum purpurascens</name>
    <dbReference type="NCBI Taxonomy" id="105696"/>
    <lineage>
        <taxon>Eukaryota</taxon>
        <taxon>Fungi</taxon>
        <taxon>Dikarya</taxon>
        <taxon>Ascomycota</taxon>
        <taxon>Pezizomycotina</taxon>
        <taxon>Dothideomycetes</taxon>
        <taxon>Pleosporomycetidae</taxon>
        <taxon>Pleosporales</taxon>
        <taxon>Pleosporineae</taxon>
        <taxon>Didymellaceae</taxon>
        <taxon>Epicoccum</taxon>
    </lineage>
</organism>
<dbReference type="GO" id="GO:0003676">
    <property type="term" value="F:nucleic acid binding"/>
    <property type="evidence" value="ECO:0007669"/>
    <property type="project" value="InterPro"/>
</dbReference>
<dbReference type="InterPro" id="IPR007757">
    <property type="entry name" value="MT-A70-like"/>
</dbReference>
<dbReference type="InterPro" id="IPR002052">
    <property type="entry name" value="DNA_methylase_N6_adenine_CS"/>
</dbReference>
<dbReference type="Proteomes" id="UP000193240">
    <property type="component" value="Unassembled WGS sequence"/>
</dbReference>
<dbReference type="PROSITE" id="PS00092">
    <property type="entry name" value="N6_MTASE"/>
    <property type="match status" value="1"/>
</dbReference>
<sequence length="432" mass="48767">MPHSQRSAILYQSIDREITLIDIPTSIALAQDRTDTLLSTAPLQEPITSKEEYQPKAGKARDNPAIDIAQHDIYKPLIEQALLDIKAHVSGDWCAPRQVLENSAAETKDAEKELELRFREWAADKESSDDASFDFQTMMAQLGAPEVQPASTGSTTQWSMSYATKHVRNQQETVEELSPAFYNADPQHLNLIISRTQESYTFTLPPLSGYCLADCGHPRSLRASLRSLSATQNVPHHFDLVLMDPPWPNRSAKRKHAYEQIGGMPYLKKMLLKMDIDDYLNPNALVGIWITNKPALREHVLGPGGLFERWNVGLVEEWVWVKTTVKGEPMFDLGDTMRKPYEVLLLGRAAPNHWTAAKNAEVPKRRVIAGVPDVHSRKPCLKDLFAEFVPDVENCSVLEVFARCVVSGWMAWGNEVLKYNEDMYWAESMNGH</sequence>
<dbReference type="STRING" id="105696.A0A1Y2LPL6"/>
<accession>A0A1Y2LPL6</accession>
<dbReference type="PROSITE" id="PS51143">
    <property type="entry name" value="MT_A70"/>
    <property type="match status" value="1"/>
</dbReference>
<name>A0A1Y2LPL6_EPING</name>
<dbReference type="SUPFAM" id="SSF53335">
    <property type="entry name" value="S-adenosyl-L-methionine-dependent methyltransferases"/>
    <property type="match status" value="1"/>
</dbReference>
<dbReference type="GO" id="GO:0005634">
    <property type="term" value="C:nucleus"/>
    <property type="evidence" value="ECO:0007669"/>
    <property type="project" value="TreeGrafter"/>
</dbReference>
<dbReference type="OMA" id="EEWVWIK"/>
<dbReference type="PANTHER" id="PTHR12829">
    <property type="entry name" value="N6-ADENOSINE-METHYLTRANSFERASE"/>
    <property type="match status" value="1"/>
</dbReference>
<evidence type="ECO:0008006" key="4">
    <source>
        <dbReference type="Google" id="ProtNLM"/>
    </source>
</evidence>
<comment type="similarity">
    <text evidence="1">Belongs to the MT-A70-like family.</text>
</comment>
<dbReference type="Pfam" id="PF05063">
    <property type="entry name" value="MT-A70"/>
    <property type="match status" value="1"/>
</dbReference>
<reference evidence="2 3" key="1">
    <citation type="journal article" date="2017" name="Genome Announc.">
        <title>Genome sequence of the saprophytic ascomycete Epicoccum nigrum ICMP 19927 strain isolated from New Zealand.</title>
        <authorList>
            <person name="Fokin M."/>
            <person name="Fleetwood D."/>
            <person name="Weir B.S."/>
            <person name="Villas-Boas S.G."/>
        </authorList>
    </citation>
    <scope>NUCLEOTIDE SEQUENCE [LARGE SCALE GENOMIC DNA]</scope>
    <source>
        <strain evidence="2 3">ICMP 19927</strain>
    </source>
</reference>
<proteinExistence type="inferred from homology"/>
<dbReference type="AlphaFoldDB" id="A0A1Y2LPL6"/>
<dbReference type="GO" id="GO:0032259">
    <property type="term" value="P:methylation"/>
    <property type="evidence" value="ECO:0007669"/>
    <property type="project" value="InterPro"/>
</dbReference>
<dbReference type="InterPro" id="IPR029063">
    <property type="entry name" value="SAM-dependent_MTases_sf"/>
</dbReference>